<reference evidence="1 2" key="1">
    <citation type="submission" date="2021-06" db="EMBL/GenBank/DDBJ databases">
        <title>Caerostris extrusa draft genome.</title>
        <authorList>
            <person name="Kono N."/>
            <person name="Arakawa K."/>
        </authorList>
    </citation>
    <scope>NUCLEOTIDE SEQUENCE [LARGE SCALE GENOMIC DNA]</scope>
</reference>
<gene>
    <name evidence="1" type="ORF">CEXT_626841</name>
</gene>
<keyword evidence="2" id="KW-1185">Reference proteome</keyword>
<comment type="caution">
    <text evidence="1">The sequence shown here is derived from an EMBL/GenBank/DDBJ whole genome shotgun (WGS) entry which is preliminary data.</text>
</comment>
<dbReference type="AlphaFoldDB" id="A0AAV4MJN4"/>
<dbReference type="Proteomes" id="UP001054945">
    <property type="component" value="Unassembled WGS sequence"/>
</dbReference>
<organism evidence="1 2">
    <name type="scientific">Caerostris extrusa</name>
    <name type="common">Bark spider</name>
    <name type="synonym">Caerostris bankana</name>
    <dbReference type="NCBI Taxonomy" id="172846"/>
    <lineage>
        <taxon>Eukaryota</taxon>
        <taxon>Metazoa</taxon>
        <taxon>Ecdysozoa</taxon>
        <taxon>Arthropoda</taxon>
        <taxon>Chelicerata</taxon>
        <taxon>Arachnida</taxon>
        <taxon>Araneae</taxon>
        <taxon>Araneomorphae</taxon>
        <taxon>Entelegynae</taxon>
        <taxon>Araneoidea</taxon>
        <taxon>Araneidae</taxon>
        <taxon>Caerostris</taxon>
    </lineage>
</organism>
<proteinExistence type="predicted"/>
<accession>A0AAV4MJN4</accession>
<protein>
    <submittedName>
        <fullName evidence="1">Uncharacterized protein</fullName>
    </submittedName>
</protein>
<name>A0AAV4MJN4_CAEEX</name>
<sequence length="117" mass="13394">MSRCDQKTEIQLLELFSYFNMLKRGLPTDAPYDPYGRNQETSRGWQRSNPIYQRSISFKDVIKYSARCLQPDSNPYASESRSPMKLQMGKGISSFAALLEDPSGDNCNRSPKEHLAH</sequence>
<evidence type="ECO:0000313" key="2">
    <source>
        <dbReference type="Proteomes" id="UP001054945"/>
    </source>
</evidence>
<dbReference type="EMBL" id="BPLR01002326">
    <property type="protein sequence ID" value="GIX72520.1"/>
    <property type="molecule type" value="Genomic_DNA"/>
</dbReference>
<evidence type="ECO:0000313" key="1">
    <source>
        <dbReference type="EMBL" id="GIX72520.1"/>
    </source>
</evidence>